<feature type="domain" description="ZP" evidence="2">
    <location>
        <begin position="41"/>
        <end position="227"/>
    </location>
</feature>
<accession>A0A8K0C9Z2</accession>
<feature type="compositionally biased region" description="Basic and acidic residues" evidence="1">
    <location>
        <begin position="157"/>
        <end position="175"/>
    </location>
</feature>
<dbReference type="PROSITE" id="PS51034">
    <property type="entry name" value="ZP_2"/>
    <property type="match status" value="1"/>
</dbReference>
<dbReference type="InterPro" id="IPR056953">
    <property type="entry name" value="CUT_N"/>
</dbReference>
<reference evidence="3" key="1">
    <citation type="submission" date="2019-08" db="EMBL/GenBank/DDBJ databases">
        <title>The genome of the North American firefly Photinus pyralis.</title>
        <authorList>
            <consortium name="Photinus pyralis genome working group"/>
            <person name="Fallon T.R."/>
            <person name="Sander Lower S.E."/>
            <person name="Weng J.-K."/>
        </authorList>
    </citation>
    <scope>NUCLEOTIDE SEQUENCE</scope>
    <source>
        <strain evidence="3">TRF0915ILg1</strain>
        <tissue evidence="3">Whole body</tissue>
    </source>
</reference>
<protein>
    <recommendedName>
        <fullName evidence="2">ZP domain-containing protein</fullName>
    </recommendedName>
</protein>
<gene>
    <name evidence="3" type="ORF">ILUMI_22786</name>
</gene>
<keyword evidence="4" id="KW-1185">Reference proteome</keyword>
<proteinExistence type="predicted"/>
<dbReference type="AlphaFoldDB" id="A0A8K0C9Z2"/>
<dbReference type="OrthoDB" id="6351704at2759"/>
<dbReference type="InterPro" id="IPR001507">
    <property type="entry name" value="ZP_dom"/>
</dbReference>
<dbReference type="EMBL" id="VTPC01090433">
    <property type="protein sequence ID" value="KAF2883373.1"/>
    <property type="molecule type" value="Genomic_DNA"/>
</dbReference>
<dbReference type="Pfam" id="PF25057">
    <property type="entry name" value="CUT_N"/>
    <property type="match status" value="1"/>
</dbReference>
<evidence type="ECO:0000313" key="3">
    <source>
        <dbReference type="EMBL" id="KAF2883373.1"/>
    </source>
</evidence>
<organism evidence="3 4">
    <name type="scientific">Ignelater luminosus</name>
    <name type="common">Cucubano</name>
    <name type="synonym">Pyrophorus luminosus</name>
    <dbReference type="NCBI Taxonomy" id="2038154"/>
    <lineage>
        <taxon>Eukaryota</taxon>
        <taxon>Metazoa</taxon>
        <taxon>Ecdysozoa</taxon>
        <taxon>Arthropoda</taxon>
        <taxon>Hexapoda</taxon>
        <taxon>Insecta</taxon>
        <taxon>Pterygota</taxon>
        <taxon>Neoptera</taxon>
        <taxon>Endopterygota</taxon>
        <taxon>Coleoptera</taxon>
        <taxon>Polyphaga</taxon>
        <taxon>Elateriformia</taxon>
        <taxon>Elateroidea</taxon>
        <taxon>Elateridae</taxon>
        <taxon>Agrypninae</taxon>
        <taxon>Pyrophorini</taxon>
        <taxon>Ignelater</taxon>
    </lineage>
</organism>
<evidence type="ECO:0000313" key="4">
    <source>
        <dbReference type="Proteomes" id="UP000801492"/>
    </source>
</evidence>
<comment type="caution">
    <text evidence="3">The sequence shown here is derived from an EMBL/GenBank/DDBJ whole genome shotgun (WGS) entry which is preliminary data.</text>
</comment>
<evidence type="ECO:0000256" key="1">
    <source>
        <dbReference type="SAM" id="MobiDB-lite"/>
    </source>
</evidence>
<feature type="region of interest" description="Disordered" evidence="1">
    <location>
        <begin position="157"/>
        <end position="184"/>
    </location>
</feature>
<dbReference type="PANTHER" id="PTHR46560">
    <property type="entry name" value="CYPHER, ISOFORM B"/>
    <property type="match status" value="1"/>
</dbReference>
<dbReference type="Proteomes" id="UP000801492">
    <property type="component" value="Unassembled WGS sequence"/>
</dbReference>
<dbReference type="PANTHER" id="PTHR46560:SF5">
    <property type="entry name" value="CYPHER, ISOFORM B"/>
    <property type="match status" value="1"/>
</dbReference>
<evidence type="ECO:0000259" key="2">
    <source>
        <dbReference type="PROSITE" id="PS51034"/>
    </source>
</evidence>
<name>A0A8K0C9Z2_IGNLU</name>
<sequence length="227" mass="24955">MLKKIICMAIMTYCSVKAAFAPSLRYPLPAVINKITNANATCDSGNLNITVFMQQPFKGLLFAKDFSQECRSLGTLTNTLTLHLPTSGCGVRLISETNSGSEDIFYTVTLVIQQDRHLRQVTDQEYNIRCRLQNNAMVVRSQPMADAFKNILTGKKSSDSRTARMKEEGWSKESAESSSSDLGHELTEALSAARAWMEIVPEQDSGHSGTLQVGEPTLLMVKSTLPG</sequence>